<dbReference type="PANTHER" id="PTHR32410">
    <property type="entry name" value="CYSTEINE/HISTIDINE-RICH C1 DOMAIN FAMILY PROTEIN"/>
    <property type="match status" value="1"/>
</dbReference>
<dbReference type="PROSITE" id="PS01359">
    <property type="entry name" value="ZF_PHD_1"/>
    <property type="match status" value="1"/>
</dbReference>
<accession>A0A061EM98</accession>
<dbReference type="Proteomes" id="UP000026915">
    <property type="component" value="Chromosome 4"/>
</dbReference>
<dbReference type="FunCoup" id="A0A061EM98">
    <property type="interactions" value="73"/>
</dbReference>
<keyword evidence="4" id="KW-0862">Zinc</keyword>
<dbReference type="InterPro" id="IPR019786">
    <property type="entry name" value="Zinc_finger_PHD-type_CS"/>
</dbReference>
<dbReference type="OMA" id="CTILACN"/>
<evidence type="ECO:0000313" key="7">
    <source>
        <dbReference type="Proteomes" id="UP000026915"/>
    </source>
</evidence>
<proteinExistence type="predicted"/>
<dbReference type="PROSITE" id="PS50081">
    <property type="entry name" value="ZF_DAG_PE_2"/>
    <property type="match status" value="1"/>
</dbReference>
<gene>
    <name evidence="6" type="ORF">TCM_020835</name>
</gene>
<feature type="domain" description="Phorbol-ester/DAG-type" evidence="5">
    <location>
        <begin position="9"/>
        <end position="60"/>
    </location>
</feature>
<keyword evidence="2" id="KW-0677">Repeat</keyword>
<dbReference type="GO" id="GO:0008270">
    <property type="term" value="F:zinc ion binding"/>
    <property type="evidence" value="ECO:0007669"/>
    <property type="project" value="UniProtKB-KW"/>
</dbReference>
<dbReference type="Pfam" id="PF03107">
    <property type="entry name" value="C1_2"/>
    <property type="match status" value="6"/>
</dbReference>
<dbReference type="InterPro" id="IPR046349">
    <property type="entry name" value="C1-like_sf"/>
</dbReference>
<evidence type="ECO:0000256" key="3">
    <source>
        <dbReference type="ARBA" id="ARBA00022771"/>
    </source>
</evidence>
<keyword evidence="7" id="KW-1185">Reference proteome</keyword>
<sequence length="534" mass="61520">MESQHFGHAHALAFNEKQSNQSEEASCSRCGEVVSSPSFSCVECGFYLHKNCAEAPSEINHPLHRKHPLVLFPNPPESEEYADGYICDFCDKIGKMFVYHCSCGLDFHIKCALFSCNIAEKFFGELEHIAHPWISTDEQNEELESAECFGCWNPLLESTYFSFDCGFNLHKKCVELSPEINNFSHQKHPLVLQFNGERFSCNMCQKPQRRGFVYCCSSCKFALHIKCAELLSEINHPCHRKHPLILQFNTENLPCKICLETSQKFVYCCSSCKFALHIECVSPPPTIKEESHQHPFILFWRPVSFICDACGLEGNYVAYICSTCSIIVHTKCIFLPRIIKAVLHHHPISHTYFLHQHECKSWDCRICHDNVNTEHGSYCCLDCKFFVHVNCIIKRERWYYIVETEKKDEKPLLLTDIAVDSITCVIERNEAGEATKVKHFSHDHDLVLSKIIIEDYKCCDGCMLSISTSFYSCSQCDFFLHKTCAELPRKTRLWYHLCQNVVTLIANNVYECEICAYVRSGFSYNCEKFLVACL</sequence>
<protein>
    <submittedName>
        <fullName evidence="6">Cysteine/Histidine-rich C1 domain family protein, putative isoform 2</fullName>
    </submittedName>
</protein>
<dbReference type="Gramene" id="EOY05976">
    <property type="protein sequence ID" value="EOY05976"/>
    <property type="gene ID" value="TCM_020835"/>
</dbReference>
<evidence type="ECO:0000256" key="2">
    <source>
        <dbReference type="ARBA" id="ARBA00022737"/>
    </source>
</evidence>
<evidence type="ECO:0000313" key="6">
    <source>
        <dbReference type="EMBL" id="EOY05976.1"/>
    </source>
</evidence>
<evidence type="ECO:0000256" key="1">
    <source>
        <dbReference type="ARBA" id="ARBA00022723"/>
    </source>
</evidence>
<name>A0A061EM98_THECC</name>
<dbReference type="InterPro" id="IPR002219">
    <property type="entry name" value="PKC_DAG/PE"/>
</dbReference>
<dbReference type="SMART" id="SM00249">
    <property type="entry name" value="PHD"/>
    <property type="match status" value="5"/>
</dbReference>
<reference evidence="6 7" key="1">
    <citation type="journal article" date="2013" name="Genome Biol.">
        <title>The genome sequence of the most widely cultivated cacao type and its use to identify candidate genes regulating pod color.</title>
        <authorList>
            <person name="Motamayor J.C."/>
            <person name="Mockaitis K."/>
            <person name="Schmutz J."/>
            <person name="Haiminen N."/>
            <person name="Iii D.L."/>
            <person name="Cornejo O."/>
            <person name="Findley S.D."/>
            <person name="Zheng P."/>
            <person name="Utro F."/>
            <person name="Royaert S."/>
            <person name="Saski C."/>
            <person name="Jenkins J."/>
            <person name="Podicheti R."/>
            <person name="Zhao M."/>
            <person name="Scheffler B.E."/>
            <person name="Stack J.C."/>
            <person name="Feltus F.A."/>
            <person name="Mustiga G.M."/>
            <person name="Amores F."/>
            <person name="Phillips W."/>
            <person name="Marelli J.P."/>
            <person name="May G.D."/>
            <person name="Shapiro H."/>
            <person name="Ma J."/>
            <person name="Bustamante C.D."/>
            <person name="Schnell R.J."/>
            <person name="Main D."/>
            <person name="Gilbert D."/>
            <person name="Parida L."/>
            <person name="Kuhn D.N."/>
        </authorList>
    </citation>
    <scope>NUCLEOTIDE SEQUENCE [LARGE SCALE GENOMIC DNA]</scope>
    <source>
        <strain evidence="7">cv. Matina 1-6</strain>
    </source>
</reference>
<keyword evidence="3" id="KW-0863">Zinc-finger</keyword>
<dbReference type="InParanoid" id="A0A061EM98"/>
<evidence type="ECO:0000259" key="5">
    <source>
        <dbReference type="PROSITE" id="PS50081"/>
    </source>
</evidence>
<dbReference type="SMART" id="SM00109">
    <property type="entry name" value="C1"/>
    <property type="match status" value="5"/>
</dbReference>
<evidence type="ECO:0000256" key="4">
    <source>
        <dbReference type="ARBA" id="ARBA00022833"/>
    </source>
</evidence>
<dbReference type="SUPFAM" id="SSF57889">
    <property type="entry name" value="Cysteine-rich domain"/>
    <property type="match status" value="5"/>
</dbReference>
<keyword evidence="1" id="KW-0479">Metal-binding</keyword>
<dbReference type="InterPro" id="IPR004146">
    <property type="entry name" value="DC1"/>
</dbReference>
<dbReference type="InterPro" id="IPR053192">
    <property type="entry name" value="Vacuole_Formation_Reg"/>
</dbReference>
<dbReference type="AlphaFoldDB" id="A0A061EM98"/>
<dbReference type="PANTHER" id="PTHR32410:SF169">
    <property type="entry name" value="C1 DOMAIN FAMILY PROTEIN, PUTATIVE-RELATED"/>
    <property type="match status" value="1"/>
</dbReference>
<organism evidence="6 7">
    <name type="scientific">Theobroma cacao</name>
    <name type="common">Cacao</name>
    <name type="synonym">Cocoa</name>
    <dbReference type="NCBI Taxonomy" id="3641"/>
    <lineage>
        <taxon>Eukaryota</taxon>
        <taxon>Viridiplantae</taxon>
        <taxon>Streptophyta</taxon>
        <taxon>Embryophyta</taxon>
        <taxon>Tracheophyta</taxon>
        <taxon>Spermatophyta</taxon>
        <taxon>Magnoliopsida</taxon>
        <taxon>eudicotyledons</taxon>
        <taxon>Gunneridae</taxon>
        <taxon>Pentapetalae</taxon>
        <taxon>rosids</taxon>
        <taxon>malvids</taxon>
        <taxon>Malvales</taxon>
        <taxon>Malvaceae</taxon>
        <taxon>Byttnerioideae</taxon>
        <taxon>Theobroma</taxon>
    </lineage>
</organism>
<dbReference type="InterPro" id="IPR001965">
    <property type="entry name" value="Znf_PHD"/>
</dbReference>
<dbReference type="EMBL" id="CM001882">
    <property type="protein sequence ID" value="EOY05976.1"/>
    <property type="molecule type" value="Genomic_DNA"/>
</dbReference>